<dbReference type="SMART" id="SM01059">
    <property type="entry name" value="CAT"/>
    <property type="match status" value="1"/>
</dbReference>
<dbReference type="RefSeq" id="WP_154510139.1">
    <property type="nucleotide sequence ID" value="NZ_DBFWWU010000293.1"/>
</dbReference>
<evidence type="ECO:0000256" key="1">
    <source>
        <dbReference type="PIRSR" id="PIRSR000440-1"/>
    </source>
</evidence>
<dbReference type="PIRSF" id="PIRSF000440">
    <property type="entry name" value="CAT"/>
    <property type="match status" value="1"/>
</dbReference>
<evidence type="ECO:0000313" key="2">
    <source>
        <dbReference type="EMBL" id="MSS27633.1"/>
    </source>
</evidence>
<comment type="caution">
    <text evidence="2">The sequence shown here is derived from an EMBL/GenBank/DDBJ whole genome shotgun (WGS) entry which is preliminary data.</text>
</comment>
<evidence type="ECO:0000313" key="3">
    <source>
        <dbReference type="Proteomes" id="UP000477488"/>
    </source>
</evidence>
<keyword evidence="2" id="KW-0808">Transferase</keyword>
<protein>
    <submittedName>
        <fullName evidence="2">Chloramphenicol acetyltransferase CAT</fullName>
    </submittedName>
</protein>
<dbReference type="Proteomes" id="UP000477488">
    <property type="component" value="Unassembled WGS sequence"/>
</dbReference>
<accession>A0A6L5XK73</accession>
<organism evidence="2 3">
    <name type="scientific">Desulfovibrio porci</name>
    <dbReference type="NCBI Taxonomy" id="2605782"/>
    <lineage>
        <taxon>Bacteria</taxon>
        <taxon>Pseudomonadati</taxon>
        <taxon>Thermodesulfobacteriota</taxon>
        <taxon>Desulfovibrionia</taxon>
        <taxon>Desulfovibrionales</taxon>
        <taxon>Desulfovibrionaceae</taxon>
        <taxon>Desulfovibrio</taxon>
    </lineage>
</organism>
<feature type="active site" description="Proton acceptor" evidence="1">
    <location>
        <position position="228"/>
    </location>
</feature>
<dbReference type="Pfam" id="PF00302">
    <property type="entry name" value="CAT"/>
    <property type="match status" value="2"/>
</dbReference>
<gene>
    <name evidence="2" type="ORF">FYJ44_06120</name>
</gene>
<proteinExistence type="predicted"/>
<dbReference type="InterPro" id="IPR001707">
    <property type="entry name" value="Cmp_AcTrfase"/>
</dbReference>
<reference evidence="2 3" key="1">
    <citation type="submission" date="2019-09" db="EMBL/GenBank/DDBJ databases">
        <title>In-depth cultivation of the pig gut microbiome towards novel bacterial diversity and tailored functional studies.</title>
        <authorList>
            <person name="Wylensek D."/>
            <person name="Hitch T.C.A."/>
            <person name="Clavel T."/>
        </authorList>
    </citation>
    <scope>NUCLEOTIDE SEQUENCE [LARGE SCALE GENOMIC DNA]</scope>
    <source>
        <strain evidence="2 3">PG-178-WT-4</strain>
    </source>
</reference>
<dbReference type="AlphaFoldDB" id="A0A6L5XK73"/>
<dbReference type="PANTHER" id="PTHR38474:SF2">
    <property type="entry name" value="CHLORAMPHENICOL ACETYLTRANSFERASE"/>
    <property type="match status" value="1"/>
</dbReference>
<dbReference type="PANTHER" id="PTHR38474">
    <property type="entry name" value="SLR0299 PROTEIN"/>
    <property type="match status" value="1"/>
</dbReference>
<dbReference type="GO" id="GO:0008811">
    <property type="term" value="F:chloramphenicol O-acetyltransferase activity"/>
    <property type="evidence" value="ECO:0007669"/>
    <property type="project" value="InterPro"/>
</dbReference>
<keyword evidence="3" id="KW-1185">Reference proteome</keyword>
<dbReference type="EMBL" id="VUMH01000004">
    <property type="protein sequence ID" value="MSS27633.1"/>
    <property type="molecule type" value="Genomic_DNA"/>
</dbReference>
<dbReference type="SUPFAM" id="SSF52777">
    <property type="entry name" value="CoA-dependent acyltransferases"/>
    <property type="match status" value="1"/>
</dbReference>
<sequence>MADGTDGKGGTDAGGGCAPARFTLVDPETWPRREYFAYYFDRLKCRYSITAPLDITLLMRRRRQLRRRFFPILLYVVMRAVNRRDADGPCAPDSPDILDRGGNGAFRMAFDARGRLGRWNYCNPVYTVFHEEDASFSDLWSRWSPDFSLFYETVLDDMARYGGVRGLKGRPHTPENFCSVSSLPWLSFTSFAQDTYAESRLLFPLIRVGKHFVQGRKTLIPVALSVHHAVADGFHTSKLFHDMQTVADAAEQWLC</sequence>
<dbReference type="InterPro" id="IPR023213">
    <property type="entry name" value="CAT-like_dom_sf"/>
</dbReference>
<dbReference type="Gene3D" id="3.30.559.10">
    <property type="entry name" value="Chloramphenicol acetyltransferase-like domain"/>
    <property type="match status" value="2"/>
</dbReference>
<name>A0A6L5XK73_9BACT</name>